<proteinExistence type="predicted"/>
<comment type="caution">
    <text evidence="1">The sequence shown here is derived from an EMBL/GenBank/DDBJ whole genome shotgun (WGS) entry which is preliminary data.</text>
</comment>
<dbReference type="EMBL" id="PVTR01000011">
    <property type="protein sequence ID" value="PRY85740.1"/>
    <property type="molecule type" value="Genomic_DNA"/>
</dbReference>
<sequence length="138" mass="16327">MFIILIVILALNDPILEGRWIIERFISFENIIASKNFQNMDNEQQIRALKMYDLYMERVDLNFKSDTVYFKDLKNEEIIDKIGLWYIIQDTLVINDLEKIATYKYFIESYSNCDLHLKPILPGNLVSKSGSTFKKEEC</sequence>
<gene>
    <name evidence="1" type="ORF">CLW00_11183</name>
</gene>
<keyword evidence="2" id="KW-1185">Reference proteome</keyword>
<dbReference type="RefSeq" id="WP_106134908.1">
    <property type="nucleotide sequence ID" value="NZ_PVTR01000011.1"/>
</dbReference>
<dbReference type="Proteomes" id="UP000238157">
    <property type="component" value="Unassembled WGS sequence"/>
</dbReference>
<name>A0A2T0WGA0_9BACT</name>
<protein>
    <submittedName>
        <fullName evidence="1">Uncharacterized protein</fullName>
    </submittedName>
</protein>
<organism evidence="1 2">
    <name type="scientific">Mongoliibacter ruber</name>
    <dbReference type="NCBI Taxonomy" id="1750599"/>
    <lineage>
        <taxon>Bacteria</taxon>
        <taxon>Pseudomonadati</taxon>
        <taxon>Bacteroidota</taxon>
        <taxon>Cytophagia</taxon>
        <taxon>Cytophagales</taxon>
        <taxon>Cyclobacteriaceae</taxon>
        <taxon>Mongoliibacter</taxon>
    </lineage>
</organism>
<dbReference type="AlphaFoldDB" id="A0A2T0WGA0"/>
<evidence type="ECO:0000313" key="1">
    <source>
        <dbReference type="EMBL" id="PRY85740.1"/>
    </source>
</evidence>
<accession>A0A2T0WGA0</accession>
<dbReference type="OrthoDB" id="826850at2"/>
<reference evidence="1 2" key="1">
    <citation type="submission" date="2018-03" db="EMBL/GenBank/DDBJ databases">
        <title>Genomic Encyclopedia of Archaeal and Bacterial Type Strains, Phase II (KMG-II): from individual species to whole genera.</title>
        <authorList>
            <person name="Goeker M."/>
        </authorList>
    </citation>
    <scope>NUCLEOTIDE SEQUENCE [LARGE SCALE GENOMIC DNA]</scope>
    <source>
        <strain evidence="1 2">DSM 27929</strain>
    </source>
</reference>
<evidence type="ECO:0000313" key="2">
    <source>
        <dbReference type="Proteomes" id="UP000238157"/>
    </source>
</evidence>